<gene>
    <name evidence="7" type="ORF">ECPE_LOCUS12253</name>
</gene>
<keyword evidence="8" id="KW-1185">Reference proteome</keyword>
<organism evidence="9">
    <name type="scientific">Echinostoma caproni</name>
    <dbReference type="NCBI Taxonomy" id="27848"/>
    <lineage>
        <taxon>Eukaryota</taxon>
        <taxon>Metazoa</taxon>
        <taxon>Spiralia</taxon>
        <taxon>Lophotrochozoa</taxon>
        <taxon>Platyhelminthes</taxon>
        <taxon>Trematoda</taxon>
        <taxon>Digenea</taxon>
        <taxon>Plagiorchiida</taxon>
        <taxon>Echinostomata</taxon>
        <taxon>Echinostomatoidea</taxon>
        <taxon>Echinostomatidae</taxon>
        <taxon>Echinostoma</taxon>
    </lineage>
</organism>
<feature type="transmembrane region" description="Helical" evidence="6">
    <location>
        <begin position="45"/>
        <end position="63"/>
    </location>
</feature>
<proteinExistence type="inferred from homology"/>
<evidence type="ECO:0000256" key="2">
    <source>
        <dbReference type="ARBA" id="ARBA00006208"/>
    </source>
</evidence>
<dbReference type="PANTHER" id="PTHR43461">
    <property type="entry name" value="TRANSMEMBRANE PROTEIN 256"/>
    <property type="match status" value="1"/>
</dbReference>
<feature type="transmembrane region" description="Helical" evidence="6">
    <location>
        <begin position="151"/>
        <end position="169"/>
    </location>
</feature>
<evidence type="ECO:0000313" key="8">
    <source>
        <dbReference type="Proteomes" id="UP000272942"/>
    </source>
</evidence>
<dbReference type="WBParaSite" id="ECPE_0001228901-mRNA-1">
    <property type="protein sequence ID" value="ECPE_0001228901-mRNA-1"/>
    <property type="gene ID" value="ECPE_0001228901"/>
</dbReference>
<keyword evidence="5 6" id="KW-0472">Membrane</keyword>
<dbReference type="Pfam" id="PF04241">
    <property type="entry name" value="DUF423"/>
    <property type="match status" value="1"/>
</dbReference>
<evidence type="ECO:0000256" key="1">
    <source>
        <dbReference type="ARBA" id="ARBA00004141"/>
    </source>
</evidence>
<keyword evidence="3 6" id="KW-0812">Transmembrane</keyword>
<sequence length="171" mass="18708">MACVFIYDKGELTSDTLSRLVKSGSVINVISNNDLNSFKPIPRRVVRIIGLFGAVSLLAGAYGAHGNALFIRVYVKPCFRLSSALTGLARAESKYRRMFQMGAHYQLLHSLVLLGIPFVTYPSLTAVLFISGNLLFSGSCYYMAWCGQENALRMSILGSVALTLAWLSMAL</sequence>
<evidence type="ECO:0000256" key="5">
    <source>
        <dbReference type="ARBA" id="ARBA00023136"/>
    </source>
</evidence>
<keyword evidence="4 6" id="KW-1133">Transmembrane helix</keyword>
<dbReference type="Proteomes" id="UP000272942">
    <property type="component" value="Unassembled WGS sequence"/>
</dbReference>
<comment type="similarity">
    <text evidence="2">Belongs to the TMEM256 family.</text>
</comment>
<dbReference type="EMBL" id="UZAN01052491">
    <property type="protein sequence ID" value="VDP89521.1"/>
    <property type="molecule type" value="Genomic_DNA"/>
</dbReference>
<evidence type="ECO:0000256" key="6">
    <source>
        <dbReference type="SAM" id="Phobius"/>
    </source>
</evidence>
<evidence type="ECO:0000313" key="7">
    <source>
        <dbReference type="EMBL" id="VDP89521.1"/>
    </source>
</evidence>
<dbReference type="PANTHER" id="PTHR43461:SF1">
    <property type="entry name" value="TRANSMEMBRANE PROTEIN 256"/>
    <property type="match status" value="1"/>
</dbReference>
<protein>
    <submittedName>
        <fullName evidence="9">Transmembrane protein 256</fullName>
    </submittedName>
</protein>
<reference evidence="7 8" key="2">
    <citation type="submission" date="2018-11" db="EMBL/GenBank/DDBJ databases">
        <authorList>
            <consortium name="Pathogen Informatics"/>
        </authorList>
    </citation>
    <scope>NUCLEOTIDE SEQUENCE [LARGE SCALE GENOMIC DNA]</scope>
    <source>
        <strain evidence="7 8">Egypt</strain>
    </source>
</reference>
<accession>A0A183AZ68</accession>
<dbReference type="AlphaFoldDB" id="A0A183AZ68"/>
<evidence type="ECO:0000256" key="3">
    <source>
        <dbReference type="ARBA" id="ARBA00022692"/>
    </source>
</evidence>
<evidence type="ECO:0000256" key="4">
    <source>
        <dbReference type="ARBA" id="ARBA00022989"/>
    </source>
</evidence>
<evidence type="ECO:0000313" key="9">
    <source>
        <dbReference type="WBParaSite" id="ECPE_0001228901-mRNA-1"/>
    </source>
</evidence>
<feature type="transmembrane region" description="Helical" evidence="6">
    <location>
        <begin position="103"/>
        <end position="120"/>
    </location>
</feature>
<dbReference type="OrthoDB" id="269173at2759"/>
<dbReference type="GO" id="GO:0016020">
    <property type="term" value="C:membrane"/>
    <property type="evidence" value="ECO:0007669"/>
    <property type="project" value="UniProtKB-SubCell"/>
</dbReference>
<name>A0A183AZ68_9TREM</name>
<comment type="subcellular location">
    <subcellularLocation>
        <location evidence="1">Membrane</location>
        <topology evidence="1">Multi-pass membrane protein</topology>
    </subcellularLocation>
</comment>
<dbReference type="InterPro" id="IPR006696">
    <property type="entry name" value="DUF423"/>
</dbReference>
<reference evidence="9" key="1">
    <citation type="submission" date="2016-06" db="UniProtKB">
        <authorList>
            <consortium name="WormBaseParasite"/>
        </authorList>
    </citation>
    <scope>IDENTIFICATION</scope>
</reference>